<dbReference type="Proteomes" id="UP000271974">
    <property type="component" value="Unassembled WGS sequence"/>
</dbReference>
<dbReference type="GO" id="GO:0017147">
    <property type="term" value="F:Wnt-protein binding"/>
    <property type="evidence" value="ECO:0007669"/>
    <property type="project" value="TreeGrafter"/>
</dbReference>
<organism evidence="7 8">
    <name type="scientific">Elysia chlorotica</name>
    <name type="common">Eastern emerald elysia</name>
    <name type="synonym">Sea slug</name>
    <dbReference type="NCBI Taxonomy" id="188477"/>
    <lineage>
        <taxon>Eukaryota</taxon>
        <taxon>Metazoa</taxon>
        <taxon>Spiralia</taxon>
        <taxon>Lophotrochozoa</taxon>
        <taxon>Mollusca</taxon>
        <taxon>Gastropoda</taxon>
        <taxon>Heterobranchia</taxon>
        <taxon>Euthyneura</taxon>
        <taxon>Panpulmonata</taxon>
        <taxon>Sacoglossa</taxon>
        <taxon>Placobranchoidea</taxon>
        <taxon>Plakobranchidae</taxon>
        <taxon>Elysia</taxon>
    </lineage>
</organism>
<protein>
    <recommendedName>
        <fullName evidence="9">DUF5050 domain-containing protein</fullName>
    </recommendedName>
</protein>
<dbReference type="OrthoDB" id="6157061at2759"/>
<evidence type="ECO:0008006" key="9">
    <source>
        <dbReference type="Google" id="ProtNLM"/>
    </source>
</evidence>
<keyword evidence="2" id="KW-0732">Signal</keyword>
<gene>
    <name evidence="7" type="ORF">EGW08_010416</name>
</gene>
<dbReference type="EMBL" id="RQTK01000319">
    <property type="protein sequence ID" value="RUS81824.1"/>
    <property type="molecule type" value="Genomic_DNA"/>
</dbReference>
<keyword evidence="4" id="KW-1015">Disulfide bond</keyword>
<dbReference type="Pfam" id="PF00058">
    <property type="entry name" value="Ldl_recept_b"/>
    <property type="match status" value="2"/>
</dbReference>
<feature type="repeat" description="LDL-receptor class B" evidence="6">
    <location>
        <begin position="133"/>
        <end position="176"/>
    </location>
</feature>
<dbReference type="PANTHER" id="PTHR46513">
    <property type="entry name" value="VITELLOGENIN RECEPTOR-LIKE PROTEIN-RELATED-RELATED"/>
    <property type="match status" value="1"/>
</dbReference>
<evidence type="ECO:0000256" key="2">
    <source>
        <dbReference type="ARBA" id="ARBA00022729"/>
    </source>
</evidence>
<evidence type="ECO:0000256" key="4">
    <source>
        <dbReference type="ARBA" id="ARBA00023157"/>
    </source>
</evidence>
<keyword evidence="1" id="KW-0245">EGF-like domain</keyword>
<evidence type="ECO:0000256" key="5">
    <source>
        <dbReference type="ARBA" id="ARBA00023180"/>
    </source>
</evidence>
<feature type="non-terminal residue" evidence="7">
    <location>
        <position position="221"/>
    </location>
</feature>
<reference evidence="7 8" key="1">
    <citation type="submission" date="2019-01" db="EMBL/GenBank/DDBJ databases">
        <title>A draft genome assembly of the solar-powered sea slug Elysia chlorotica.</title>
        <authorList>
            <person name="Cai H."/>
            <person name="Li Q."/>
            <person name="Fang X."/>
            <person name="Li J."/>
            <person name="Curtis N.E."/>
            <person name="Altenburger A."/>
            <person name="Shibata T."/>
            <person name="Feng M."/>
            <person name="Maeda T."/>
            <person name="Schwartz J.A."/>
            <person name="Shigenobu S."/>
            <person name="Lundholm N."/>
            <person name="Nishiyama T."/>
            <person name="Yang H."/>
            <person name="Hasebe M."/>
            <person name="Li S."/>
            <person name="Pierce S.K."/>
            <person name="Wang J."/>
        </authorList>
    </citation>
    <scope>NUCLEOTIDE SEQUENCE [LARGE SCALE GENOMIC DNA]</scope>
    <source>
        <strain evidence="7">EC2010</strain>
        <tissue evidence="7">Whole organism of an adult</tissue>
    </source>
</reference>
<dbReference type="STRING" id="188477.A0A3S1BEJ1"/>
<sequence length="221" mass="25147">ATSLSVLIASRTSVVQANLRVSTYSTLPLPPFRSLTAIDVDVRRSHVFFSDTVLKKIFRCTINGTNLTEVVATGIDVVEDIAVDWLAGNLYWTDYGLETIEVVSLAAGHRMVLFSENITNPRAIEVDPREGVRYLFWSDWGQNPRIERSSLDGTGRTTLVTQKLSWPNALTVDYPNRRLYFADARMDFVEFCNYDGSGRHQVFANDHFLRHPHSLTIYEDW</sequence>
<dbReference type="GO" id="GO:0042813">
    <property type="term" value="F:Wnt receptor activity"/>
    <property type="evidence" value="ECO:0007669"/>
    <property type="project" value="TreeGrafter"/>
</dbReference>
<dbReference type="GO" id="GO:0060070">
    <property type="term" value="P:canonical Wnt signaling pathway"/>
    <property type="evidence" value="ECO:0007669"/>
    <property type="project" value="TreeGrafter"/>
</dbReference>
<dbReference type="InterPro" id="IPR050778">
    <property type="entry name" value="Cueball_EGF_LRP_Nidogen"/>
</dbReference>
<evidence type="ECO:0000313" key="7">
    <source>
        <dbReference type="EMBL" id="RUS81824.1"/>
    </source>
</evidence>
<dbReference type="Gene3D" id="2.120.10.30">
    <property type="entry name" value="TolB, C-terminal domain"/>
    <property type="match status" value="1"/>
</dbReference>
<feature type="non-terminal residue" evidence="7">
    <location>
        <position position="1"/>
    </location>
</feature>
<dbReference type="PROSITE" id="PS51120">
    <property type="entry name" value="LDLRB"/>
    <property type="match status" value="3"/>
</dbReference>
<keyword evidence="5" id="KW-0325">Glycoprotein</keyword>
<dbReference type="SUPFAM" id="SSF63825">
    <property type="entry name" value="YWTD domain"/>
    <property type="match status" value="1"/>
</dbReference>
<proteinExistence type="predicted"/>
<evidence type="ECO:0000256" key="1">
    <source>
        <dbReference type="ARBA" id="ARBA00022536"/>
    </source>
</evidence>
<dbReference type="InterPro" id="IPR011042">
    <property type="entry name" value="6-blade_b-propeller_TolB-like"/>
</dbReference>
<dbReference type="PANTHER" id="PTHR46513:SF13">
    <property type="entry name" value="EGF-LIKE DOMAIN-CONTAINING PROTEIN"/>
    <property type="match status" value="1"/>
</dbReference>
<keyword evidence="8" id="KW-1185">Reference proteome</keyword>
<keyword evidence="3" id="KW-0677">Repeat</keyword>
<evidence type="ECO:0000256" key="3">
    <source>
        <dbReference type="ARBA" id="ARBA00022737"/>
    </source>
</evidence>
<accession>A0A3S1BEJ1</accession>
<feature type="repeat" description="LDL-receptor class B" evidence="6">
    <location>
        <begin position="88"/>
        <end position="130"/>
    </location>
</feature>
<dbReference type="GO" id="GO:0005886">
    <property type="term" value="C:plasma membrane"/>
    <property type="evidence" value="ECO:0007669"/>
    <property type="project" value="TreeGrafter"/>
</dbReference>
<dbReference type="FunFam" id="2.120.10.30:FF:000241">
    <property type="entry name" value="Low-density lipoprotein receptor-related protein 6"/>
    <property type="match status" value="1"/>
</dbReference>
<comment type="caution">
    <text evidence="7">The sequence shown here is derived from an EMBL/GenBank/DDBJ whole genome shotgun (WGS) entry which is preliminary data.</text>
</comment>
<dbReference type="InterPro" id="IPR000033">
    <property type="entry name" value="LDLR_classB_rpt"/>
</dbReference>
<feature type="repeat" description="LDL-receptor class B" evidence="6">
    <location>
        <begin position="177"/>
        <end position="221"/>
    </location>
</feature>
<dbReference type="AlphaFoldDB" id="A0A3S1BEJ1"/>
<evidence type="ECO:0000313" key="8">
    <source>
        <dbReference type="Proteomes" id="UP000271974"/>
    </source>
</evidence>
<dbReference type="SMART" id="SM00135">
    <property type="entry name" value="LY"/>
    <property type="match status" value="4"/>
</dbReference>
<evidence type="ECO:0000256" key="6">
    <source>
        <dbReference type="PROSITE-ProRule" id="PRU00461"/>
    </source>
</evidence>
<name>A0A3S1BEJ1_ELYCH</name>